<protein>
    <submittedName>
        <fullName evidence="1">Uncharacterized protein</fullName>
    </submittedName>
</protein>
<sequence length="124" mass="14299">MPVSTLKLQLLNGFNHPNQFDPYTHGFIGPELIGVKSVIQSTNQLLVVFMNEDLLHHAQKVTGWVITHYFDMFSQKQILCLGAPINYLVWDRTLPQTVYTTCSLIHPKHGIQQLHFSRWHTSVM</sequence>
<evidence type="ECO:0000313" key="1">
    <source>
        <dbReference type="EMBL" id="RUS67430.1"/>
    </source>
</evidence>
<dbReference type="RefSeq" id="WP_126979455.1">
    <property type="nucleotide sequence ID" value="NZ_PQSP01000002.1"/>
</dbReference>
<evidence type="ECO:0000313" key="2">
    <source>
        <dbReference type="Proteomes" id="UP000286947"/>
    </source>
</evidence>
<name>A0A433SFD1_9BURK</name>
<reference evidence="1 2" key="1">
    <citation type="submission" date="2018-01" db="EMBL/GenBank/DDBJ databases">
        <title>Saezia sanguinis gen. nov., sp. nov., in the order Burkholderiales isolated from human blood.</title>
        <authorList>
            <person name="Medina-Pascual M.J."/>
            <person name="Valdezate S."/>
            <person name="Monzon S."/>
            <person name="Cuesta I."/>
            <person name="Carrasco G."/>
            <person name="Villalon P."/>
            <person name="Saez-Nieto J.A."/>
        </authorList>
    </citation>
    <scope>NUCLEOTIDE SEQUENCE [LARGE SCALE GENOMIC DNA]</scope>
    <source>
        <strain evidence="1 2">CNM695-12</strain>
    </source>
</reference>
<accession>A0A433SFD1</accession>
<keyword evidence="2" id="KW-1185">Reference proteome</keyword>
<proteinExistence type="predicted"/>
<comment type="caution">
    <text evidence="1">The sequence shown here is derived from an EMBL/GenBank/DDBJ whole genome shotgun (WGS) entry which is preliminary data.</text>
</comment>
<organism evidence="1 2">
    <name type="scientific">Saezia sanguinis</name>
    <dbReference type="NCBI Taxonomy" id="1965230"/>
    <lineage>
        <taxon>Bacteria</taxon>
        <taxon>Pseudomonadati</taxon>
        <taxon>Pseudomonadota</taxon>
        <taxon>Betaproteobacteria</taxon>
        <taxon>Burkholderiales</taxon>
        <taxon>Saeziaceae</taxon>
        <taxon>Saezia</taxon>
    </lineage>
</organism>
<gene>
    <name evidence="1" type="ORF">CUZ56_01375</name>
</gene>
<dbReference type="EMBL" id="PQSP01000002">
    <property type="protein sequence ID" value="RUS67430.1"/>
    <property type="molecule type" value="Genomic_DNA"/>
</dbReference>
<dbReference type="AlphaFoldDB" id="A0A433SFD1"/>
<dbReference type="Proteomes" id="UP000286947">
    <property type="component" value="Unassembled WGS sequence"/>
</dbReference>